<dbReference type="GeneID" id="54291907"/>
<dbReference type="OrthoDB" id="5589325at2759"/>
<accession>A0A6A5XA65</accession>
<dbReference type="EMBL" id="ML978077">
    <property type="protein sequence ID" value="KAF2009868.1"/>
    <property type="molecule type" value="Genomic_DNA"/>
</dbReference>
<feature type="domain" description="Yeast cell wall synthesis Kre9/Knh1-like N-terminal" evidence="4">
    <location>
        <begin position="30"/>
        <end position="100"/>
    </location>
</feature>
<proteinExistence type="predicted"/>
<dbReference type="Pfam" id="PF10342">
    <property type="entry name" value="Kre9_KNH"/>
    <property type="match status" value="1"/>
</dbReference>
<gene>
    <name evidence="5" type="ORF">BU24DRAFT_66265</name>
</gene>
<protein>
    <recommendedName>
        <fullName evidence="4">Yeast cell wall synthesis Kre9/Knh1-like N-terminal domain-containing protein</fullName>
    </recommendedName>
</protein>
<keyword evidence="6" id="KW-1185">Reference proteome</keyword>
<feature type="compositionally biased region" description="Low complexity" evidence="2">
    <location>
        <begin position="116"/>
        <end position="157"/>
    </location>
</feature>
<dbReference type="Proteomes" id="UP000799778">
    <property type="component" value="Unassembled WGS sequence"/>
</dbReference>
<evidence type="ECO:0000256" key="1">
    <source>
        <dbReference type="ARBA" id="ARBA00022729"/>
    </source>
</evidence>
<dbReference type="RefSeq" id="XP_033378207.1">
    <property type="nucleotide sequence ID" value="XM_033534510.1"/>
</dbReference>
<evidence type="ECO:0000313" key="5">
    <source>
        <dbReference type="EMBL" id="KAF2009868.1"/>
    </source>
</evidence>
<sequence>MRFFSTLLAGAAIVAGVLAQKPTIDKYPKSVKAGESVEITYSPATATAKFVLRKGSPGNLATLATLTENATGGKYTWNVPEDLANASDYALQIVVNGEDNYTGLISLSGGSSASSSSSASASSGSATSSPSPTSSGTKSVSASITSSSVSGSITSSAHQNSTVTSATLSTARSTGSSQSSATTTGSSPPESTGAASMLSSSPLALIFGAVAAMAYLN</sequence>
<dbReference type="AlphaFoldDB" id="A0A6A5XA65"/>
<feature type="region of interest" description="Disordered" evidence="2">
    <location>
        <begin position="116"/>
        <end position="195"/>
    </location>
</feature>
<dbReference type="PANTHER" id="PTHR40633:SF1">
    <property type="entry name" value="GPI ANCHORED SERINE-THREONINE RICH PROTEIN (AFU_ORTHOLOGUE AFUA_1G03630)"/>
    <property type="match status" value="1"/>
</dbReference>
<feature type="signal peptide" evidence="3">
    <location>
        <begin position="1"/>
        <end position="19"/>
    </location>
</feature>
<organism evidence="5 6">
    <name type="scientific">Aaosphaeria arxii CBS 175.79</name>
    <dbReference type="NCBI Taxonomy" id="1450172"/>
    <lineage>
        <taxon>Eukaryota</taxon>
        <taxon>Fungi</taxon>
        <taxon>Dikarya</taxon>
        <taxon>Ascomycota</taxon>
        <taxon>Pezizomycotina</taxon>
        <taxon>Dothideomycetes</taxon>
        <taxon>Pleosporomycetidae</taxon>
        <taxon>Pleosporales</taxon>
        <taxon>Pleosporales incertae sedis</taxon>
        <taxon>Aaosphaeria</taxon>
    </lineage>
</organism>
<evidence type="ECO:0000256" key="3">
    <source>
        <dbReference type="SAM" id="SignalP"/>
    </source>
</evidence>
<feature type="chain" id="PRO_5025637644" description="Yeast cell wall synthesis Kre9/Knh1-like N-terminal domain-containing protein" evidence="3">
    <location>
        <begin position="20"/>
        <end position="217"/>
    </location>
</feature>
<evidence type="ECO:0000259" key="4">
    <source>
        <dbReference type="Pfam" id="PF10342"/>
    </source>
</evidence>
<keyword evidence="1 3" id="KW-0732">Signal</keyword>
<dbReference type="InterPro" id="IPR018466">
    <property type="entry name" value="Kre9/Knh1-like_N"/>
</dbReference>
<feature type="compositionally biased region" description="Low complexity" evidence="2">
    <location>
        <begin position="169"/>
        <end position="195"/>
    </location>
</feature>
<reference evidence="5" key="1">
    <citation type="journal article" date="2020" name="Stud. Mycol.">
        <title>101 Dothideomycetes genomes: a test case for predicting lifestyles and emergence of pathogens.</title>
        <authorList>
            <person name="Haridas S."/>
            <person name="Albert R."/>
            <person name="Binder M."/>
            <person name="Bloem J."/>
            <person name="Labutti K."/>
            <person name="Salamov A."/>
            <person name="Andreopoulos B."/>
            <person name="Baker S."/>
            <person name="Barry K."/>
            <person name="Bills G."/>
            <person name="Bluhm B."/>
            <person name="Cannon C."/>
            <person name="Castanera R."/>
            <person name="Culley D."/>
            <person name="Daum C."/>
            <person name="Ezra D."/>
            <person name="Gonzalez J."/>
            <person name="Henrissat B."/>
            <person name="Kuo A."/>
            <person name="Liang C."/>
            <person name="Lipzen A."/>
            <person name="Lutzoni F."/>
            <person name="Magnuson J."/>
            <person name="Mondo S."/>
            <person name="Nolan M."/>
            <person name="Ohm R."/>
            <person name="Pangilinan J."/>
            <person name="Park H.-J."/>
            <person name="Ramirez L."/>
            <person name="Alfaro M."/>
            <person name="Sun H."/>
            <person name="Tritt A."/>
            <person name="Yoshinaga Y."/>
            <person name="Zwiers L.-H."/>
            <person name="Turgeon B."/>
            <person name="Goodwin S."/>
            <person name="Spatafora J."/>
            <person name="Crous P."/>
            <person name="Grigoriev I."/>
        </authorList>
    </citation>
    <scope>NUCLEOTIDE SEQUENCE</scope>
    <source>
        <strain evidence="5">CBS 175.79</strain>
    </source>
</reference>
<evidence type="ECO:0000256" key="2">
    <source>
        <dbReference type="SAM" id="MobiDB-lite"/>
    </source>
</evidence>
<dbReference type="InterPro" id="IPR052982">
    <property type="entry name" value="SRP1/TIP1-like"/>
</dbReference>
<name>A0A6A5XA65_9PLEO</name>
<evidence type="ECO:0000313" key="6">
    <source>
        <dbReference type="Proteomes" id="UP000799778"/>
    </source>
</evidence>
<feature type="compositionally biased region" description="Polar residues" evidence="2">
    <location>
        <begin position="158"/>
        <end position="168"/>
    </location>
</feature>
<dbReference type="PANTHER" id="PTHR40633">
    <property type="entry name" value="MATRIX PROTEIN, PUTATIVE (AFU_ORTHOLOGUE AFUA_8G05410)-RELATED"/>
    <property type="match status" value="1"/>
</dbReference>